<reference evidence="4" key="1">
    <citation type="submission" date="2020-02" db="EMBL/GenBank/DDBJ databases">
        <authorList>
            <person name="Meier V. D."/>
        </authorList>
    </citation>
    <scope>NUCLEOTIDE SEQUENCE</scope>
    <source>
        <strain evidence="4">AVDCRST_MAG77</strain>
    </source>
</reference>
<feature type="transmembrane region" description="Helical" evidence="2">
    <location>
        <begin position="183"/>
        <end position="200"/>
    </location>
</feature>
<feature type="transmembrane region" description="Helical" evidence="2">
    <location>
        <begin position="159"/>
        <end position="176"/>
    </location>
</feature>
<organism evidence="4">
    <name type="scientific">uncultured Chloroflexota bacterium</name>
    <dbReference type="NCBI Taxonomy" id="166587"/>
    <lineage>
        <taxon>Bacteria</taxon>
        <taxon>Bacillati</taxon>
        <taxon>Chloroflexota</taxon>
        <taxon>environmental samples</taxon>
    </lineage>
</organism>
<feature type="transmembrane region" description="Helical" evidence="2">
    <location>
        <begin position="129"/>
        <end position="147"/>
    </location>
</feature>
<gene>
    <name evidence="4" type="ORF">AVDCRST_MAG77-3880</name>
</gene>
<evidence type="ECO:0000259" key="3">
    <source>
        <dbReference type="Pfam" id="PF10131"/>
    </source>
</evidence>
<keyword evidence="2" id="KW-0812">Transmembrane</keyword>
<feature type="transmembrane region" description="Helical" evidence="2">
    <location>
        <begin position="436"/>
        <end position="455"/>
    </location>
</feature>
<feature type="transmembrane region" description="Helical" evidence="2">
    <location>
        <begin position="206"/>
        <end position="223"/>
    </location>
</feature>
<dbReference type="InterPro" id="IPR018776">
    <property type="entry name" value="Membrane_prot_PTPS-rel_domain"/>
</dbReference>
<keyword evidence="2" id="KW-0472">Membrane</keyword>
<dbReference type="AlphaFoldDB" id="A0A6J4JLC8"/>
<proteinExistence type="predicted"/>
<feature type="compositionally biased region" description="Low complexity" evidence="1">
    <location>
        <begin position="401"/>
        <end position="418"/>
    </location>
</feature>
<accession>A0A6J4JLC8</accession>
<evidence type="ECO:0000256" key="1">
    <source>
        <dbReference type="SAM" id="MobiDB-lite"/>
    </source>
</evidence>
<feature type="region of interest" description="Disordered" evidence="1">
    <location>
        <begin position="241"/>
        <end position="262"/>
    </location>
</feature>
<name>A0A6J4JLC8_9CHLR</name>
<feature type="transmembrane region" description="Helical" evidence="2">
    <location>
        <begin position="357"/>
        <end position="378"/>
    </location>
</feature>
<protein>
    <recommendedName>
        <fullName evidence="3">Membrane protein 6-pyruvoyl-tetrahydropterin synthase-related domain-containing protein</fullName>
    </recommendedName>
</protein>
<evidence type="ECO:0000256" key="2">
    <source>
        <dbReference type="SAM" id="Phobius"/>
    </source>
</evidence>
<feature type="transmembrane region" description="Helical" evidence="2">
    <location>
        <begin position="727"/>
        <end position="747"/>
    </location>
</feature>
<feature type="transmembrane region" description="Helical" evidence="2">
    <location>
        <begin position="275"/>
        <end position="295"/>
    </location>
</feature>
<feature type="region of interest" description="Disordered" evidence="1">
    <location>
        <begin position="390"/>
        <end position="428"/>
    </location>
</feature>
<dbReference type="Pfam" id="PF10131">
    <property type="entry name" value="PTPS_related"/>
    <property type="match status" value="1"/>
</dbReference>
<feature type="transmembrane region" description="Helical" evidence="2">
    <location>
        <begin position="508"/>
        <end position="527"/>
    </location>
</feature>
<feature type="domain" description="Membrane protein 6-pyruvoyl-tetrahydropterin synthase-related" evidence="3">
    <location>
        <begin position="77"/>
        <end position="216"/>
    </location>
</feature>
<feature type="transmembrane region" description="Helical" evidence="2">
    <location>
        <begin position="695"/>
        <end position="715"/>
    </location>
</feature>
<keyword evidence="2" id="KW-1133">Transmembrane helix</keyword>
<sequence>MPRRVWLLGLCAALATTVPAWLPWLDPQLNFWQGSPGVDDAEHHLLRLYMLDWLVRRGAWFPRWVPDLFLGYGYPIFNFYAPGWYYAALVQKALLRQDVWDAYRSMGVTATLLGAAGAYTLVVSIWRRVVLGIFAAVCLVYFPYSFQVNLFRRGDVPEILALALIPWLLYTLWRLWEAHGRAAVVSWVLLAAATGVAVILTHNLTALLAAFIATSWVAGLLALRTPIRTTVLPELVEGRGSTRAPLSLPKGSPRTDGVLGTPHVTQGVKQRLPRIVLAGALAVGTTAFFWLPIAVEGSAVQLEWLRTEGLNYRVWFVRSDGTSFREEHPENRQTRSGLIDTNLHYPHQLVAPPKASLGQATVGVLALVVLAGSLAGAIRRAPYSLPYWSRDGAPSTPDTNPVRGEPLPVLPELVEPRPSTSSGRTVRESGSARRSVLAAALLATAALAWFFTLAASGPVWDVVWVMSFLQFPWRWMGPFGICLALGASGAFAAPLALLDRLSLPARRIGVAAVCLMAAAVMFNSLGVREFPILDPPEHPDRAVDGRRLRRDEVEDALSMGTTSGREFFPREMVLATYTRGAPRGAQVFEFMYPELDWSGGLLLPLSGDLRFIGWRTSPVWISARVANDSATPATLGIHQARFLGWRAWIDGKPVEIGLSPYIEQQQANPGFMVLAVPPGEHTVVLAFGPTPARQAGVGLTLLTIVACVAGSWVALRPGTGSRRAQAAGGAALVLTVALVALVVWRTVSPAIHRFAARPPIAPTVEGTVLRVPGLRAPEAALLVNLAEAVRTGQARVASPGGGRLGVDPYVDVRYQTVTDTDAPLRGEAGTSRRQWLYLHPPAAVSVDVQLPAGRQVWFQTALALSPEAWLTDIGDGVRFQVLVSTLDSAGAETGQTTVLDEEVNPRAQRSHRRWSPAAADLSRWAGSTVRVRLQTHPRTDLTYDWSGWANPVIFVRETARAEPITLRPIER</sequence>
<dbReference type="EMBL" id="CADCTC010000207">
    <property type="protein sequence ID" value="CAA9281459.1"/>
    <property type="molecule type" value="Genomic_DNA"/>
</dbReference>
<feature type="transmembrane region" description="Helical" evidence="2">
    <location>
        <begin position="475"/>
        <end position="496"/>
    </location>
</feature>
<evidence type="ECO:0000313" key="4">
    <source>
        <dbReference type="EMBL" id="CAA9281459.1"/>
    </source>
</evidence>